<dbReference type="Gene3D" id="1.10.620.20">
    <property type="entry name" value="Ribonucleotide Reductase, subunit A"/>
    <property type="match status" value="1"/>
</dbReference>
<comment type="subunit">
    <text evidence="3">Homodimer.</text>
</comment>
<sequence>MTVEALSDEAILRELEPVVERELERHMKMAKEWFPHEYVPWSEGRNYDGLLEGEAWAPEQSKVPSAVATALAVNLLTEDNLPSYHFEIAVLFGRDRAWGEWVHRWTAEEGRHGQAIRDYLLVTRACDPIALERERMVHMSQGFQNDNPGDAIASIAYVSFQELATRVSHRNVGRATGDPIGDKLFARIATDENLHMVFYRALLEASLELAPDRTMRAITQVVKKFQMPGYDLPGFQRKALEIAMAGIYDLRQHRDNVVMPVLNQWRVWERDLGPEGEKARLELDSYLDEIDAAASRFTERREARLARQAARQG</sequence>
<dbReference type="InterPro" id="IPR005067">
    <property type="entry name" value="Fatty_acid_desaturase-2"/>
</dbReference>
<keyword evidence="12" id="KW-1185">Reference proteome</keyword>
<keyword evidence="4" id="KW-0444">Lipid biosynthesis</keyword>
<evidence type="ECO:0000256" key="9">
    <source>
        <dbReference type="ARBA" id="ARBA00023098"/>
    </source>
</evidence>
<reference evidence="11 12" key="1">
    <citation type="journal article" date="2019" name="Int. J. Syst. Evol. Microbiol.">
        <title>The Global Catalogue of Microorganisms (GCM) 10K type strain sequencing project: providing services to taxonomists for standard genome sequencing and annotation.</title>
        <authorList>
            <consortium name="The Broad Institute Genomics Platform"/>
            <consortium name="The Broad Institute Genome Sequencing Center for Infectious Disease"/>
            <person name="Wu L."/>
            <person name="Ma J."/>
        </authorList>
    </citation>
    <scope>NUCLEOTIDE SEQUENCE [LARGE SCALE GENOMIC DNA]</scope>
    <source>
        <strain evidence="11 12">JCM 10671</strain>
    </source>
</reference>
<gene>
    <name evidence="11" type="ORF">GCM10009547_41890</name>
</gene>
<dbReference type="PANTHER" id="PTHR31155:SF9">
    <property type="entry name" value="STEAROYL-[ACYL-CARRIER-PROTEIN] 9-DESATURASE 7, CHLOROPLASTIC"/>
    <property type="match status" value="1"/>
</dbReference>
<organism evidence="11 12">
    <name type="scientific">Sporichthya brevicatena</name>
    <dbReference type="NCBI Taxonomy" id="171442"/>
    <lineage>
        <taxon>Bacteria</taxon>
        <taxon>Bacillati</taxon>
        <taxon>Actinomycetota</taxon>
        <taxon>Actinomycetes</taxon>
        <taxon>Sporichthyales</taxon>
        <taxon>Sporichthyaceae</taxon>
        <taxon>Sporichthya</taxon>
    </lineage>
</organism>
<evidence type="ECO:0000256" key="1">
    <source>
        <dbReference type="ARBA" id="ARBA00001954"/>
    </source>
</evidence>
<evidence type="ECO:0000256" key="6">
    <source>
        <dbReference type="ARBA" id="ARBA00022832"/>
    </source>
</evidence>
<dbReference type="InterPro" id="IPR009078">
    <property type="entry name" value="Ferritin-like_SF"/>
</dbReference>
<keyword evidence="8" id="KW-0408">Iron</keyword>
<evidence type="ECO:0000313" key="11">
    <source>
        <dbReference type="EMBL" id="GAA0633536.1"/>
    </source>
</evidence>
<dbReference type="PANTHER" id="PTHR31155">
    <property type="entry name" value="ACYL- ACYL-CARRIER-PROTEIN DESATURASE-RELATED"/>
    <property type="match status" value="1"/>
</dbReference>
<keyword evidence="5" id="KW-0479">Metal-binding</keyword>
<name>A0ABN1H907_9ACTN</name>
<comment type="caution">
    <text evidence="11">The sequence shown here is derived from an EMBL/GenBank/DDBJ whole genome shotgun (WGS) entry which is preliminary data.</text>
</comment>
<dbReference type="PIRSF" id="PIRSF000346">
    <property type="entry name" value="Dlt9_acylACP_des"/>
    <property type="match status" value="1"/>
</dbReference>
<dbReference type="RefSeq" id="WP_344608415.1">
    <property type="nucleotide sequence ID" value="NZ_BAAAHE010000044.1"/>
</dbReference>
<dbReference type="Proteomes" id="UP001500957">
    <property type="component" value="Unassembled WGS sequence"/>
</dbReference>
<protein>
    <submittedName>
        <fullName evidence="11">Acyl-ACP desaturase</fullName>
    </submittedName>
</protein>
<evidence type="ECO:0000256" key="3">
    <source>
        <dbReference type="ARBA" id="ARBA00011738"/>
    </source>
</evidence>
<evidence type="ECO:0000256" key="7">
    <source>
        <dbReference type="ARBA" id="ARBA00023002"/>
    </source>
</evidence>
<dbReference type="InterPro" id="IPR012348">
    <property type="entry name" value="RNR-like"/>
</dbReference>
<evidence type="ECO:0000256" key="4">
    <source>
        <dbReference type="ARBA" id="ARBA00022516"/>
    </source>
</evidence>
<evidence type="ECO:0000313" key="12">
    <source>
        <dbReference type="Proteomes" id="UP001500957"/>
    </source>
</evidence>
<evidence type="ECO:0000256" key="5">
    <source>
        <dbReference type="ARBA" id="ARBA00022723"/>
    </source>
</evidence>
<proteinExistence type="inferred from homology"/>
<dbReference type="CDD" id="cd01050">
    <property type="entry name" value="Acyl_ACP_Desat"/>
    <property type="match status" value="1"/>
</dbReference>
<keyword evidence="7" id="KW-0560">Oxidoreductase</keyword>
<evidence type="ECO:0000256" key="10">
    <source>
        <dbReference type="ARBA" id="ARBA00023160"/>
    </source>
</evidence>
<comment type="similarity">
    <text evidence="2">Belongs to the fatty acid desaturase type 2 family.</text>
</comment>
<dbReference type="SUPFAM" id="SSF47240">
    <property type="entry name" value="Ferritin-like"/>
    <property type="match status" value="1"/>
</dbReference>
<keyword evidence="10" id="KW-0275">Fatty acid biosynthesis</keyword>
<evidence type="ECO:0000256" key="8">
    <source>
        <dbReference type="ARBA" id="ARBA00023004"/>
    </source>
</evidence>
<evidence type="ECO:0000256" key="2">
    <source>
        <dbReference type="ARBA" id="ARBA00008749"/>
    </source>
</evidence>
<dbReference type="EMBL" id="BAAAHE010000044">
    <property type="protein sequence ID" value="GAA0633536.1"/>
    <property type="molecule type" value="Genomic_DNA"/>
</dbReference>
<keyword evidence="6" id="KW-0276">Fatty acid metabolism</keyword>
<dbReference type="Pfam" id="PF03405">
    <property type="entry name" value="FA_desaturase_2"/>
    <property type="match status" value="1"/>
</dbReference>
<keyword evidence="9" id="KW-0443">Lipid metabolism</keyword>
<comment type="cofactor">
    <cofactor evidence="1">
        <name>Fe(2+)</name>
        <dbReference type="ChEBI" id="CHEBI:29033"/>
    </cofactor>
</comment>
<accession>A0ABN1H907</accession>